<keyword evidence="9" id="KW-0133">Cell shape</keyword>
<reference evidence="19" key="1">
    <citation type="submission" date="2016-10" db="EMBL/GenBank/DDBJ databases">
        <authorList>
            <person name="Varghese N."/>
            <person name="Submissions S."/>
        </authorList>
    </citation>
    <scope>NUCLEOTIDE SEQUENCE [LARGE SCALE GENOMIC DNA]</scope>
    <source>
        <strain evidence="19">DSM 23664</strain>
    </source>
</reference>
<dbReference type="InterPro" id="IPR012907">
    <property type="entry name" value="Peptidase_S11_C"/>
</dbReference>
<evidence type="ECO:0000256" key="10">
    <source>
        <dbReference type="ARBA" id="ARBA00022984"/>
    </source>
</evidence>
<dbReference type="GO" id="GO:0006508">
    <property type="term" value="P:proteolysis"/>
    <property type="evidence" value="ECO:0007669"/>
    <property type="project" value="UniProtKB-KW"/>
</dbReference>
<evidence type="ECO:0000256" key="16">
    <source>
        <dbReference type="SAM" id="SignalP"/>
    </source>
</evidence>
<feature type="active site" description="Proton acceptor" evidence="13">
    <location>
        <position position="70"/>
    </location>
</feature>
<feature type="domain" description="Peptidase S11 D-Ala-D-Ala carboxypeptidase A C-terminal" evidence="17">
    <location>
        <begin position="310"/>
        <end position="418"/>
    </location>
</feature>
<dbReference type="AlphaFoldDB" id="A0A1I1LMR8"/>
<dbReference type="Proteomes" id="UP000199612">
    <property type="component" value="Unassembled WGS sequence"/>
</dbReference>
<dbReference type="RefSeq" id="WP_091531883.1">
    <property type="nucleotide sequence ID" value="NZ_FOLT01000025.1"/>
</dbReference>
<evidence type="ECO:0000256" key="6">
    <source>
        <dbReference type="ARBA" id="ARBA00022670"/>
    </source>
</evidence>
<evidence type="ECO:0000256" key="8">
    <source>
        <dbReference type="ARBA" id="ARBA00022801"/>
    </source>
</evidence>
<keyword evidence="8" id="KW-0378">Hydrolase</keyword>
<dbReference type="PANTHER" id="PTHR21581">
    <property type="entry name" value="D-ALANYL-D-ALANINE CARBOXYPEPTIDASE"/>
    <property type="match status" value="1"/>
</dbReference>
<dbReference type="PRINTS" id="PR00725">
    <property type="entry name" value="DADACBPTASE1"/>
</dbReference>
<feature type="binding site" evidence="14">
    <location>
        <position position="256"/>
    </location>
    <ligand>
        <name>substrate</name>
    </ligand>
</feature>
<evidence type="ECO:0000313" key="19">
    <source>
        <dbReference type="Proteomes" id="UP000199612"/>
    </source>
</evidence>
<keyword evidence="7 16" id="KW-0732">Signal</keyword>
<feature type="chain" id="PRO_5011635214" description="serine-type D-Ala-D-Ala carboxypeptidase" evidence="16">
    <location>
        <begin position="32"/>
        <end position="440"/>
    </location>
</feature>
<comment type="function">
    <text evidence="1">Removes C-terminal D-alanyl residues from sugar-peptide cell wall precursors.</text>
</comment>
<evidence type="ECO:0000256" key="11">
    <source>
        <dbReference type="ARBA" id="ARBA00023316"/>
    </source>
</evidence>
<dbReference type="InterPro" id="IPR015956">
    <property type="entry name" value="Peniciliin-bd_prot_C_sf"/>
</dbReference>
<dbReference type="Gene3D" id="3.40.710.10">
    <property type="entry name" value="DD-peptidase/beta-lactamase superfamily"/>
    <property type="match status" value="1"/>
</dbReference>
<comment type="pathway">
    <text evidence="2">Cell wall biogenesis; peptidoglycan biosynthesis.</text>
</comment>
<dbReference type="UniPathway" id="UPA00219"/>
<dbReference type="STRING" id="753702.SAMN04488102_12510"/>
<dbReference type="Gene3D" id="2.60.410.10">
    <property type="entry name" value="D-Ala-D-Ala carboxypeptidase, C-terminal domain"/>
    <property type="match status" value="1"/>
</dbReference>
<gene>
    <name evidence="18" type="ORF">SAMN04488102_12510</name>
</gene>
<sequence>MIKSKTSQLLKLALSASLAFPIFMTGTTAFADEHEIEIDADASLLIDFETGQILHEQDADEAKGIASMTKMLVEYILFEEIEAGNLSWDSEVTISDYAYAVSQDYALSNVPLHSGGNYTVKELYEALAIYSANGATIALAEAIEGSESAFVDRMRALVESWGIEDYELYNTTGLNNSYLNGNHYPGSDEDAENAMPAKGIAKVAMKLLEDYPEVLETSSIPVKVFREGTEDAISMRNWNWMLEGLAHERADVDGLKTGTTAFAGATFTGTAENDGQRLVSVVMGAGDGFTNRSQRFEETAKLFDYGFSEWEYTTLVEGDVVLMDVTPLPVKNGLEEEVALKTTEALEYYLPDVRNEDAISYTFKPNEELLNQDGEIEAPVEAGTVVGELVLDDQEGIDFLESEAQNTIPVAAADSVERAGFFTVFSNLVKDFFVSLRDRF</sequence>
<feature type="active site" description="Proton acceptor" evidence="13">
    <location>
        <position position="67"/>
    </location>
</feature>
<evidence type="ECO:0000256" key="4">
    <source>
        <dbReference type="ARBA" id="ARBA00012448"/>
    </source>
</evidence>
<dbReference type="InterPro" id="IPR037167">
    <property type="entry name" value="Peptidase_S11_C_sf"/>
</dbReference>
<evidence type="ECO:0000256" key="15">
    <source>
        <dbReference type="RuleBase" id="RU004016"/>
    </source>
</evidence>
<accession>A0A1I1LMR8</accession>
<organism evidence="18 19">
    <name type="scientific">Alkalibacterium subtropicum</name>
    <dbReference type="NCBI Taxonomy" id="753702"/>
    <lineage>
        <taxon>Bacteria</taxon>
        <taxon>Bacillati</taxon>
        <taxon>Bacillota</taxon>
        <taxon>Bacilli</taxon>
        <taxon>Lactobacillales</taxon>
        <taxon>Carnobacteriaceae</taxon>
        <taxon>Alkalibacterium</taxon>
    </lineage>
</organism>
<dbReference type="PANTHER" id="PTHR21581:SF11">
    <property type="entry name" value="D-ALANYL-D-ALANINE CARBOXYPEPTIDASE DACA"/>
    <property type="match status" value="1"/>
</dbReference>
<keyword evidence="11" id="KW-0961">Cell wall biogenesis/degradation</keyword>
<keyword evidence="10" id="KW-0573">Peptidoglycan synthesis</keyword>
<evidence type="ECO:0000256" key="12">
    <source>
        <dbReference type="ARBA" id="ARBA00034000"/>
    </source>
</evidence>
<comment type="similarity">
    <text evidence="3 15">Belongs to the peptidase S11 family.</text>
</comment>
<dbReference type="InterPro" id="IPR018044">
    <property type="entry name" value="Peptidase_S11"/>
</dbReference>
<dbReference type="SMART" id="SM00936">
    <property type="entry name" value="PBP5_C"/>
    <property type="match status" value="1"/>
</dbReference>
<evidence type="ECO:0000256" key="7">
    <source>
        <dbReference type="ARBA" id="ARBA00022729"/>
    </source>
</evidence>
<evidence type="ECO:0000256" key="5">
    <source>
        <dbReference type="ARBA" id="ARBA00022645"/>
    </source>
</evidence>
<evidence type="ECO:0000313" key="18">
    <source>
        <dbReference type="EMBL" id="SFC74275.1"/>
    </source>
</evidence>
<dbReference type="GO" id="GO:0008360">
    <property type="term" value="P:regulation of cell shape"/>
    <property type="evidence" value="ECO:0007669"/>
    <property type="project" value="UniProtKB-KW"/>
</dbReference>
<dbReference type="EMBL" id="FOLT01000025">
    <property type="protein sequence ID" value="SFC74275.1"/>
    <property type="molecule type" value="Genomic_DNA"/>
</dbReference>
<evidence type="ECO:0000259" key="17">
    <source>
        <dbReference type="SMART" id="SM00936"/>
    </source>
</evidence>
<evidence type="ECO:0000256" key="2">
    <source>
        <dbReference type="ARBA" id="ARBA00004752"/>
    </source>
</evidence>
<dbReference type="EC" id="3.4.16.4" evidence="4"/>
<proteinExistence type="inferred from homology"/>
<dbReference type="SUPFAM" id="SSF69189">
    <property type="entry name" value="Penicillin-binding protein associated domain"/>
    <property type="match status" value="1"/>
</dbReference>
<evidence type="ECO:0000256" key="14">
    <source>
        <dbReference type="PIRSR" id="PIRSR618044-2"/>
    </source>
</evidence>
<name>A0A1I1LMR8_9LACT</name>
<feature type="signal peptide" evidence="16">
    <location>
        <begin position="1"/>
        <end position="31"/>
    </location>
</feature>
<evidence type="ECO:0000256" key="1">
    <source>
        <dbReference type="ARBA" id="ARBA00003217"/>
    </source>
</evidence>
<keyword evidence="6" id="KW-0645">Protease</keyword>
<feature type="active site" evidence="13">
    <location>
        <position position="131"/>
    </location>
</feature>
<dbReference type="GO" id="GO:0009252">
    <property type="term" value="P:peptidoglycan biosynthetic process"/>
    <property type="evidence" value="ECO:0007669"/>
    <property type="project" value="UniProtKB-UniPathway"/>
</dbReference>
<dbReference type="InterPro" id="IPR012338">
    <property type="entry name" value="Beta-lactam/transpept-like"/>
</dbReference>
<comment type="catalytic activity">
    <reaction evidence="12">
        <text>Preferential cleavage: (Ac)2-L-Lys-D-Ala-|-D-Ala. Also transpeptidation of peptidyl-alanyl moieties that are N-acyl substituents of D-alanine.</text>
        <dbReference type="EC" id="3.4.16.4"/>
    </reaction>
</comment>
<evidence type="ECO:0000256" key="13">
    <source>
        <dbReference type="PIRSR" id="PIRSR618044-1"/>
    </source>
</evidence>
<dbReference type="InterPro" id="IPR001967">
    <property type="entry name" value="Peptidase_S11_N"/>
</dbReference>
<keyword evidence="5 18" id="KW-0121">Carboxypeptidase</keyword>
<protein>
    <recommendedName>
        <fullName evidence="4">serine-type D-Ala-D-Ala carboxypeptidase</fullName>
        <ecNumber evidence="4">3.4.16.4</ecNumber>
    </recommendedName>
</protein>
<evidence type="ECO:0000256" key="3">
    <source>
        <dbReference type="ARBA" id="ARBA00007164"/>
    </source>
</evidence>
<dbReference type="GO" id="GO:0009002">
    <property type="term" value="F:serine-type D-Ala-D-Ala carboxypeptidase activity"/>
    <property type="evidence" value="ECO:0007669"/>
    <property type="project" value="UniProtKB-EC"/>
</dbReference>
<dbReference type="SUPFAM" id="SSF56601">
    <property type="entry name" value="beta-lactamase/transpeptidase-like"/>
    <property type="match status" value="1"/>
</dbReference>
<dbReference type="Pfam" id="PF00768">
    <property type="entry name" value="Peptidase_S11"/>
    <property type="match status" value="1"/>
</dbReference>
<dbReference type="GO" id="GO:0071555">
    <property type="term" value="P:cell wall organization"/>
    <property type="evidence" value="ECO:0007669"/>
    <property type="project" value="UniProtKB-KW"/>
</dbReference>
<evidence type="ECO:0000256" key="9">
    <source>
        <dbReference type="ARBA" id="ARBA00022960"/>
    </source>
</evidence>
<keyword evidence="19" id="KW-1185">Reference proteome</keyword>
<dbReference type="OrthoDB" id="9791132at2"/>